<evidence type="ECO:0000313" key="2">
    <source>
        <dbReference type="EMBL" id="NBG66719.1"/>
    </source>
</evidence>
<comment type="caution">
    <text evidence="2">The sequence shown here is derived from an EMBL/GenBank/DDBJ whole genome shotgun (WGS) entry which is preliminary data.</text>
</comment>
<keyword evidence="3" id="KW-1185">Reference proteome</keyword>
<dbReference type="PANTHER" id="PTHR47191:SF2">
    <property type="entry name" value="OS05G0170800 PROTEIN"/>
    <property type="match status" value="1"/>
</dbReference>
<dbReference type="NCBIfam" id="NF003967">
    <property type="entry name" value="PRK05461.1"/>
    <property type="match status" value="1"/>
</dbReference>
<dbReference type="PROSITE" id="PS51087">
    <property type="entry name" value="APAG"/>
    <property type="match status" value="1"/>
</dbReference>
<accession>A0A6N9NLH9</accession>
<dbReference type="EMBL" id="WWNE01000009">
    <property type="protein sequence ID" value="NBG66719.1"/>
    <property type="molecule type" value="Genomic_DNA"/>
</dbReference>
<evidence type="ECO:0000259" key="1">
    <source>
        <dbReference type="PROSITE" id="PS51087"/>
    </source>
</evidence>
<name>A0A6N9NLH9_9FLAO</name>
<protein>
    <submittedName>
        <fullName evidence="2">Co2+/Mg2+ efflux protein ApaG</fullName>
    </submittedName>
</protein>
<dbReference type="InterPro" id="IPR036767">
    <property type="entry name" value="ApaG_sf"/>
</dbReference>
<dbReference type="Proteomes" id="UP000470771">
    <property type="component" value="Unassembled WGS sequence"/>
</dbReference>
<gene>
    <name evidence="2" type="primary">apaG</name>
    <name evidence="2" type="ORF">GQN54_11390</name>
</gene>
<dbReference type="RefSeq" id="WP_160633677.1">
    <property type="nucleotide sequence ID" value="NZ_WWNE01000009.1"/>
</dbReference>
<dbReference type="PANTHER" id="PTHR47191">
    <property type="entry name" value="OS05G0170800 PROTEIN"/>
    <property type="match status" value="1"/>
</dbReference>
<dbReference type="SUPFAM" id="SSF110069">
    <property type="entry name" value="ApaG-like"/>
    <property type="match status" value="1"/>
</dbReference>
<dbReference type="AlphaFoldDB" id="A0A6N9NLH9"/>
<dbReference type="InterPro" id="IPR050718">
    <property type="entry name" value="ApaG-like"/>
</dbReference>
<dbReference type="InterPro" id="IPR007474">
    <property type="entry name" value="ApaG_domain"/>
</dbReference>
<evidence type="ECO:0000313" key="3">
    <source>
        <dbReference type="Proteomes" id="UP000470771"/>
    </source>
</evidence>
<dbReference type="Gene3D" id="2.60.40.1470">
    <property type="entry name" value="ApaG domain"/>
    <property type="match status" value="1"/>
</dbReference>
<dbReference type="Pfam" id="PF04379">
    <property type="entry name" value="DUF525"/>
    <property type="match status" value="1"/>
</dbReference>
<organism evidence="2 3">
    <name type="scientific">Acidiluteibacter ferrifornacis</name>
    <dbReference type="NCBI Taxonomy" id="2692424"/>
    <lineage>
        <taxon>Bacteria</taxon>
        <taxon>Pseudomonadati</taxon>
        <taxon>Bacteroidota</taxon>
        <taxon>Flavobacteriia</taxon>
        <taxon>Flavobacteriales</taxon>
        <taxon>Cryomorphaceae</taxon>
        <taxon>Acidiluteibacter</taxon>
    </lineage>
</organism>
<reference evidence="2 3" key="1">
    <citation type="submission" date="2019-12" db="EMBL/GenBank/DDBJ databases">
        <authorList>
            <person name="Zhao J."/>
        </authorList>
    </citation>
    <scope>NUCLEOTIDE SEQUENCE [LARGE SCALE GENOMIC DNA]</scope>
    <source>
        <strain evidence="2 3">S-15</strain>
    </source>
</reference>
<proteinExistence type="predicted"/>
<feature type="domain" description="ApaG" evidence="1">
    <location>
        <begin position="3"/>
        <end position="128"/>
    </location>
</feature>
<sequence>MVSKLTNNIKISTITRFNSRESKPLNGIYYFDYFITIENNSDKPFQLLRRHWDILDSIGHKYSVDGEGVVGQQPTILPNEKYAYQSACRLKSDIGLMKGKYLFKNLEEEKLFEVDIDPFRFITPYRLN</sequence>